<evidence type="ECO:0000256" key="2">
    <source>
        <dbReference type="ARBA" id="ARBA00007362"/>
    </source>
</evidence>
<dbReference type="PANTHER" id="PTHR32322">
    <property type="entry name" value="INNER MEMBRANE TRANSPORTER"/>
    <property type="match status" value="1"/>
</dbReference>
<reference evidence="9" key="1">
    <citation type="submission" date="2011-02" db="EMBL/GenBank/DDBJ databases">
        <title>The complete sequence of chromosome of Deinococcus proteolyticus DSM 20540.</title>
        <authorList>
            <consortium name="US DOE Joint Genome Institute (JGI-PGF)"/>
            <person name="Lucas S."/>
            <person name="Copeland A."/>
            <person name="Lapidus A."/>
            <person name="Bruce D."/>
            <person name="Goodwin L."/>
            <person name="Pitluck S."/>
            <person name="Kyrpides N."/>
            <person name="Mavromatis K."/>
            <person name="Pagani I."/>
            <person name="Ivanova N."/>
            <person name="Ovchinnikova G."/>
            <person name="Zeytun A."/>
            <person name="Detter J.C."/>
            <person name="Han C."/>
            <person name="Land M."/>
            <person name="Hauser L."/>
            <person name="Markowitz V."/>
            <person name="Cheng J.-F."/>
            <person name="Hugenholtz P."/>
            <person name="Woyke T."/>
            <person name="Wu D."/>
            <person name="Pukall R."/>
            <person name="Steenblock K."/>
            <person name="Brambilla E."/>
            <person name="Klenk H.-P."/>
            <person name="Eisen J.A."/>
        </authorList>
    </citation>
    <scope>NUCLEOTIDE SEQUENCE [LARGE SCALE GENOMIC DNA]</scope>
    <source>
        <strain evidence="9">ATCC 35074 / DSM 20540 / JCM 6276 / NBRC 101906 / NCIMB 13154 / VKM Ac-1939 / CCM 2703 / MRP</strain>
    </source>
</reference>
<evidence type="ECO:0000256" key="5">
    <source>
        <dbReference type="ARBA" id="ARBA00023136"/>
    </source>
</evidence>
<dbReference type="AlphaFoldDB" id="F0RKU4"/>
<keyword evidence="9" id="KW-1185">Reference proteome</keyword>
<dbReference type="KEGG" id="dpt:Deipr_1672"/>
<dbReference type="InterPro" id="IPR037185">
    <property type="entry name" value="EmrE-like"/>
</dbReference>
<dbReference type="EMBL" id="CP002536">
    <property type="protein sequence ID" value="ADY26806.1"/>
    <property type="molecule type" value="Genomic_DNA"/>
</dbReference>
<keyword evidence="5 6" id="KW-0472">Membrane</keyword>
<dbReference type="Proteomes" id="UP000007718">
    <property type="component" value="Chromosome"/>
</dbReference>
<comment type="similarity">
    <text evidence="2">Belongs to the EamA transporter family.</text>
</comment>
<feature type="transmembrane region" description="Helical" evidence="6">
    <location>
        <begin position="235"/>
        <end position="254"/>
    </location>
</feature>
<keyword evidence="4 6" id="KW-1133">Transmembrane helix</keyword>
<evidence type="ECO:0000259" key="7">
    <source>
        <dbReference type="Pfam" id="PF00892"/>
    </source>
</evidence>
<evidence type="ECO:0000313" key="8">
    <source>
        <dbReference type="EMBL" id="ADY26806.1"/>
    </source>
</evidence>
<feature type="transmembrane region" description="Helical" evidence="6">
    <location>
        <begin position="35"/>
        <end position="52"/>
    </location>
</feature>
<name>F0RKU4_DEIPM</name>
<evidence type="ECO:0000256" key="6">
    <source>
        <dbReference type="SAM" id="Phobius"/>
    </source>
</evidence>
<feature type="domain" description="EamA" evidence="7">
    <location>
        <begin position="5"/>
        <end position="136"/>
    </location>
</feature>
<feature type="transmembrane region" description="Helical" evidence="6">
    <location>
        <begin position="201"/>
        <end position="223"/>
    </location>
</feature>
<feature type="transmembrane region" description="Helical" evidence="6">
    <location>
        <begin position="177"/>
        <end position="195"/>
    </location>
</feature>
<feature type="transmembrane region" description="Helical" evidence="6">
    <location>
        <begin position="88"/>
        <end position="110"/>
    </location>
</feature>
<dbReference type="GO" id="GO:0016020">
    <property type="term" value="C:membrane"/>
    <property type="evidence" value="ECO:0007669"/>
    <property type="project" value="UniProtKB-SubCell"/>
</dbReference>
<accession>F0RKU4</accession>
<evidence type="ECO:0000256" key="4">
    <source>
        <dbReference type="ARBA" id="ARBA00022989"/>
    </source>
</evidence>
<dbReference type="PANTHER" id="PTHR32322:SF2">
    <property type="entry name" value="EAMA DOMAIN-CONTAINING PROTEIN"/>
    <property type="match status" value="1"/>
</dbReference>
<feature type="domain" description="EamA" evidence="7">
    <location>
        <begin position="149"/>
        <end position="277"/>
    </location>
</feature>
<reference evidence="8 9" key="2">
    <citation type="journal article" date="2012" name="Stand. Genomic Sci.">
        <title>Complete genome sequence of the orange-red pigmented, radioresistant Deinococcus proteolyticus type strain (MRP(T)).</title>
        <authorList>
            <person name="Copeland A."/>
            <person name="Zeytun A."/>
            <person name="Yassawong M."/>
            <person name="Nolan M."/>
            <person name="Lucas S."/>
            <person name="Hammon N."/>
            <person name="Deshpande S."/>
            <person name="Cheng J.F."/>
            <person name="Han C."/>
            <person name="Tapia R."/>
            <person name="Goodwin L.A."/>
            <person name="Pitluck S."/>
            <person name="Mavromatis K."/>
            <person name="Liolios K."/>
            <person name="Pagani I."/>
            <person name="Ivanova N."/>
            <person name="Mikhailova N."/>
            <person name="Pati A."/>
            <person name="Chen A."/>
            <person name="Palaniappan K."/>
            <person name="Land M."/>
            <person name="Hauser L."/>
            <person name="Jeffries C.D."/>
            <person name="Brambilla E.M."/>
            <person name="Rohde M."/>
            <person name="Sikorski J."/>
            <person name="Pukall R."/>
            <person name="Goker M."/>
            <person name="Detter J.C."/>
            <person name="Woyke T."/>
            <person name="Bristow J."/>
            <person name="Eisen J.A."/>
            <person name="Markowitz V."/>
            <person name="Hugenholtz P."/>
            <person name="Kyrpides N.C."/>
            <person name="Klenk H.P."/>
            <person name="Lapidus A."/>
        </authorList>
    </citation>
    <scope>NUCLEOTIDE SEQUENCE [LARGE SCALE GENOMIC DNA]</scope>
    <source>
        <strain evidence="9">ATCC 35074 / DSM 20540 / JCM 6276 / NBRC 101906 / NCIMB 13154 / VKM Ac-1939 / CCM 2703 / MRP</strain>
    </source>
</reference>
<feature type="transmembrane region" description="Helical" evidence="6">
    <location>
        <begin position="122"/>
        <end position="139"/>
    </location>
</feature>
<feature type="transmembrane region" description="Helical" evidence="6">
    <location>
        <begin position="64"/>
        <end position="82"/>
    </location>
</feature>
<gene>
    <name evidence="8" type="ordered locus">Deipr_1672</name>
</gene>
<dbReference type="InterPro" id="IPR000620">
    <property type="entry name" value="EamA_dom"/>
</dbReference>
<dbReference type="HOGENOM" id="CLU_033863_9_1_0"/>
<dbReference type="Gene3D" id="1.10.3730.20">
    <property type="match status" value="1"/>
</dbReference>
<comment type="subcellular location">
    <subcellularLocation>
        <location evidence="1">Membrane</location>
        <topology evidence="1">Multi-pass membrane protein</topology>
    </subcellularLocation>
</comment>
<dbReference type="OrthoDB" id="6707571at2"/>
<dbReference type="Pfam" id="PF00892">
    <property type="entry name" value="EamA"/>
    <property type="match status" value="2"/>
</dbReference>
<organism evidence="8 9">
    <name type="scientific">Deinococcus proteolyticus (strain ATCC 35074 / DSM 20540 / JCM 6276 / NBRC 101906 / NCIMB 13154 / VKM Ac-1939 / CCM 2703 / MRP)</name>
    <dbReference type="NCBI Taxonomy" id="693977"/>
    <lineage>
        <taxon>Bacteria</taxon>
        <taxon>Thermotogati</taxon>
        <taxon>Deinococcota</taxon>
        <taxon>Deinococci</taxon>
        <taxon>Deinococcales</taxon>
        <taxon>Deinococcaceae</taxon>
        <taxon>Deinococcus</taxon>
    </lineage>
</organism>
<evidence type="ECO:0000256" key="3">
    <source>
        <dbReference type="ARBA" id="ARBA00022692"/>
    </source>
</evidence>
<evidence type="ECO:0000256" key="1">
    <source>
        <dbReference type="ARBA" id="ARBA00004141"/>
    </source>
</evidence>
<keyword evidence="3 6" id="KW-0812">Transmembrane</keyword>
<feature type="transmembrane region" description="Helical" evidence="6">
    <location>
        <begin position="260"/>
        <end position="278"/>
    </location>
</feature>
<protein>
    <recommendedName>
        <fullName evidence="7">EamA domain-containing protein</fullName>
    </recommendedName>
</protein>
<proteinExistence type="inferred from homology"/>
<dbReference type="SUPFAM" id="SSF103481">
    <property type="entry name" value="Multidrug resistance efflux transporter EmrE"/>
    <property type="match status" value="2"/>
</dbReference>
<dbReference type="InterPro" id="IPR050638">
    <property type="entry name" value="AA-Vitamin_Transporters"/>
</dbReference>
<sequence length="298" mass="30963">MLPATLCVVLAACLWGLLGIFGKYAQEAGISPLEVAFWRAAVGGALFALHAAAAQQRFPRGRDLLWTALFGIVGVSLFYGAYQLAVQAAGASLASVLLYTAPAFVALWGWLLLREPSGLRELGAVAFTLGGIALISLGGGENIRVTPAALTWGLLSGSSYSLYYLYGKLFFSRYSAAALYAVAMPVGALGLLPLTDFAAKSLVAWLALGAVALLSTYLAYLLYSAGLERLSATQTSVIASLEPVVAGLLALALFGEKPGLLALVGAGLVLAATLLLSVPRRVQGRPHPAPGQEEQPAE</sequence>
<evidence type="ECO:0000313" key="9">
    <source>
        <dbReference type="Proteomes" id="UP000007718"/>
    </source>
</evidence>
<dbReference type="eggNOG" id="COG0697">
    <property type="taxonomic scope" value="Bacteria"/>
</dbReference>